<keyword evidence="5" id="KW-1185">Reference proteome</keyword>
<name>A0ABP6WJ93_9ACTN</name>
<evidence type="ECO:0000313" key="5">
    <source>
        <dbReference type="Proteomes" id="UP001500767"/>
    </source>
</evidence>
<evidence type="ECO:0000259" key="3">
    <source>
        <dbReference type="Pfam" id="PF08450"/>
    </source>
</evidence>
<feature type="domain" description="SMP-30/Gluconolactonase/LRE-like region" evidence="3">
    <location>
        <begin position="26"/>
        <end position="286"/>
    </location>
</feature>
<dbReference type="InterPro" id="IPR013658">
    <property type="entry name" value="SGL"/>
</dbReference>
<proteinExistence type="inferred from homology"/>
<protein>
    <submittedName>
        <fullName evidence="4">SMP-30/gluconolactonase/LRE family protein</fullName>
    </submittedName>
</protein>
<dbReference type="PANTHER" id="PTHR47572:SF4">
    <property type="entry name" value="LACTONASE DRP35"/>
    <property type="match status" value="1"/>
</dbReference>
<organism evidence="4 5">
    <name type="scientific">Microlunatus spumicola</name>
    <dbReference type="NCBI Taxonomy" id="81499"/>
    <lineage>
        <taxon>Bacteria</taxon>
        <taxon>Bacillati</taxon>
        <taxon>Actinomycetota</taxon>
        <taxon>Actinomycetes</taxon>
        <taxon>Propionibacteriales</taxon>
        <taxon>Propionibacteriaceae</taxon>
        <taxon>Microlunatus</taxon>
    </lineage>
</organism>
<evidence type="ECO:0000313" key="4">
    <source>
        <dbReference type="EMBL" id="GAA3552369.1"/>
    </source>
</evidence>
<dbReference type="InterPro" id="IPR005511">
    <property type="entry name" value="SMP-30"/>
</dbReference>
<dbReference type="PANTHER" id="PTHR47572">
    <property type="entry name" value="LIPOPROTEIN-RELATED"/>
    <property type="match status" value="1"/>
</dbReference>
<evidence type="ECO:0000256" key="1">
    <source>
        <dbReference type="ARBA" id="ARBA00008853"/>
    </source>
</evidence>
<dbReference type="InterPro" id="IPR051262">
    <property type="entry name" value="SMP-30/CGR1_Lactonase"/>
</dbReference>
<accession>A0ABP6WJ93</accession>
<sequence length="307" mass="32795">MVDGFGLHGLVTEDAAPSKVADGCTWSEGPLWLPAEGVLRWSDIPNDRIMVFDPATGRTAVHRDGVEFTNGRVLLPDGGVVQCSHGRRALEVEVDGAVRTLVDAYAGHRLNSPNDVVVHSDGSVWFSDPPYGITVAEEGHLGVREYGDHFVFRLDPATGNLRVVVADVEEPNGLAFSPDETVLYVSDTSAARAPDGRGNHHVRAYDIDPAAPWTGAKNGRLFATVDAGVPDGFKVDERGNVWTSSAVGVLVFSPDGAHLGTVEIPEVVGNLCFGGVDGRDLYVAASTGIYRLRTEVRDAGATLRSRR</sequence>
<keyword evidence="2" id="KW-0378">Hydrolase</keyword>
<dbReference type="PRINTS" id="PR01790">
    <property type="entry name" value="SMP30FAMILY"/>
</dbReference>
<dbReference type="Pfam" id="PF08450">
    <property type="entry name" value="SGL"/>
    <property type="match status" value="1"/>
</dbReference>
<dbReference type="RefSeq" id="WP_204912456.1">
    <property type="nucleotide sequence ID" value="NZ_BAAAYR010000001.1"/>
</dbReference>
<gene>
    <name evidence="4" type="ORF">GCM10022197_04230</name>
</gene>
<dbReference type="SUPFAM" id="SSF63829">
    <property type="entry name" value="Calcium-dependent phosphotriesterase"/>
    <property type="match status" value="1"/>
</dbReference>
<comment type="similarity">
    <text evidence="1">Belongs to the SMP-30/CGR1 family.</text>
</comment>
<dbReference type="Proteomes" id="UP001500767">
    <property type="component" value="Unassembled WGS sequence"/>
</dbReference>
<reference evidence="5" key="1">
    <citation type="journal article" date="2019" name="Int. J. Syst. Evol. Microbiol.">
        <title>The Global Catalogue of Microorganisms (GCM) 10K type strain sequencing project: providing services to taxonomists for standard genome sequencing and annotation.</title>
        <authorList>
            <consortium name="The Broad Institute Genomics Platform"/>
            <consortium name="The Broad Institute Genome Sequencing Center for Infectious Disease"/>
            <person name="Wu L."/>
            <person name="Ma J."/>
        </authorList>
    </citation>
    <scope>NUCLEOTIDE SEQUENCE [LARGE SCALE GENOMIC DNA]</scope>
    <source>
        <strain evidence="5">JCM 16540</strain>
    </source>
</reference>
<dbReference type="InterPro" id="IPR011042">
    <property type="entry name" value="6-blade_b-propeller_TolB-like"/>
</dbReference>
<dbReference type="EMBL" id="BAAAYR010000001">
    <property type="protein sequence ID" value="GAA3552369.1"/>
    <property type="molecule type" value="Genomic_DNA"/>
</dbReference>
<dbReference type="Gene3D" id="2.120.10.30">
    <property type="entry name" value="TolB, C-terminal domain"/>
    <property type="match status" value="1"/>
</dbReference>
<evidence type="ECO:0000256" key="2">
    <source>
        <dbReference type="ARBA" id="ARBA00022801"/>
    </source>
</evidence>
<comment type="caution">
    <text evidence="4">The sequence shown here is derived from an EMBL/GenBank/DDBJ whole genome shotgun (WGS) entry which is preliminary data.</text>
</comment>